<dbReference type="InParanoid" id="A0A1V9XEH6"/>
<gene>
    <name evidence="2" type="ORF">BIW11_03910</name>
</gene>
<dbReference type="AlphaFoldDB" id="A0A1V9XEH6"/>
<name>A0A1V9XEH6_9ACAR</name>
<dbReference type="Proteomes" id="UP000192247">
    <property type="component" value="Unassembled WGS sequence"/>
</dbReference>
<dbReference type="EMBL" id="MNPL01013675">
    <property type="protein sequence ID" value="OQR71742.1"/>
    <property type="molecule type" value="Genomic_DNA"/>
</dbReference>
<proteinExistence type="predicted"/>
<evidence type="ECO:0000256" key="1">
    <source>
        <dbReference type="SAM" id="MobiDB-lite"/>
    </source>
</evidence>
<accession>A0A1V9XEH6</accession>
<reference evidence="2 3" key="1">
    <citation type="journal article" date="2017" name="Gigascience">
        <title>Draft genome of the honey bee ectoparasitic mite, Tropilaelaps mercedesae, is shaped by the parasitic life history.</title>
        <authorList>
            <person name="Dong X."/>
            <person name="Armstrong S.D."/>
            <person name="Xia D."/>
            <person name="Makepeace B.L."/>
            <person name="Darby A.C."/>
            <person name="Kadowaki T."/>
        </authorList>
    </citation>
    <scope>NUCLEOTIDE SEQUENCE [LARGE SCALE GENOMIC DNA]</scope>
    <source>
        <strain evidence="2">Wuxi-XJTLU</strain>
    </source>
</reference>
<evidence type="ECO:0000313" key="2">
    <source>
        <dbReference type="EMBL" id="OQR71742.1"/>
    </source>
</evidence>
<organism evidence="2 3">
    <name type="scientific">Tropilaelaps mercedesae</name>
    <dbReference type="NCBI Taxonomy" id="418985"/>
    <lineage>
        <taxon>Eukaryota</taxon>
        <taxon>Metazoa</taxon>
        <taxon>Ecdysozoa</taxon>
        <taxon>Arthropoda</taxon>
        <taxon>Chelicerata</taxon>
        <taxon>Arachnida</taxon>
        <taxon>Acari</taxon>
        <taxon>Parasitiformes</taxon>
        <taxon>Mesostigmata</taxon>
        <taxon>Gamasina</taxon>
        <taxon>Dermanyssoidea</taxon>
        <taxon>Laelapidae</taxon>
        <taxon>Tropilaelaps</taxon>
    </lineage>
</organism>
<evidence type="ECO:0000313" key="3">
    <source>
        <dbReference type="Proteomes" id="UP000192247"/>
    </source>
</evidence>
<protein>
    <submittedName>
        <fullName evidence="2">Uncharacterized protein</fullName>
    </submittedName>
</protein>
<feature type="region of interest" description="Disordered" evidence="1">
    <location>
        <begin position="80"/>
        <end position="99"/>
    </location>
</feature>
<comment type="caution">
    <text evidence="2">The sequence shown here is derived from an EMBL/GenBank/DDBJ whole genome shotgun (WGS) entry which is preliminary data.</text>
</comment>
<keyword evidence="3" id="KW-1185">Reference proteome</keyword>
<sequence length="147" mass="16264">MDSVHYGNGYTTKASGRVTVNGDIWVWAGDKKQKPRLADWLKRSAFVASKKLSRSPSRPDICPLRLNRCPREDVVVEGGVAPPEVGANSRYNDGERKAISPRHERLHADIWSRSGYTPGILGRSLSEQLLLPILKADVINKLETSSA</sequence>